<protein>
    <submittedName>
        <fullName evidence="1">Putative DNA-binding protein (MmcQ/YjbR family)</fullName>
    </submittedName>
</protein>
<reference evidence="2" key="1">
    <citation type="submission" date="2018-05" db="EMBL/GenBank/DDBJ databases">
        <authorList>
            <person name="Klenk H.-P."/>
            <person name="Huntemann M."/>
            <person name="Clum A."/>
            <person name="Pillay M."/>
            <person name="Palaniappan K."/>
            <person name="Varghese N."/>
            <person name="Mikhailova N."/>
            <person name="Stamatis D."/>
            <person name="Reddy T."/>
            <person name="Daum C."/>
            <person name="Shapiro N."/>
            <person name="Ivanova N."/>
            <person name="Kyrpides N."/>
            <person name="Woyke T."/>
        </authorList>
    </citation>
    <scope>NUCLEOTIDE SEQUENCE [LARGE SCALE GENOMIC DNA]</scope>
    <source>
        <strain evidence="2">DSM 45417</strain>
    </source>
</reference>
<dbReference type="InterPro" id="IPR058532">
    <property type="entry name" value="YjbR/MT2646/Rv2570-like"/>
</dbReference>
<proteinExistence type="predicted"/>
<dbReference type="PANTHER" id="PTHR35145:SF1">
    <property type="entry name" value="CYTOPLASMIC PROTEIN"/>
    <property type="match status" value="1"/>
</dbReference>
<dbReference type="Gene3D" id="3.90.1150.30">
    <property type="match status" value="1"/>
</dbReference>
<dbReference type="EMBL" id="QGTX01000001">
    <property type="protein sequence ID" value="PWW22389.1"/>
    <property type="molecule type" value="Genomic_DNA"/>
</dbReference>
<gene>
    <name evidence="1" type="ORF">JD79_01541</name>
</gene>
<organism evidence="1 2">
    <name type="scientific">Geodermatophilus normandii</name>
    <dbReference type="NCBI Taxonomy" id="1137989"/>
    <lineage>
        <taxon>Bacteria</taxon>
        <taxon>Bacillati</taxon>
        <taxon>Actinomycetota</taxon>
        <taxon>Actinomycetes</taxon>
        <taxon>Geodermatophilales</taxon>
        <taxon>Geodermatophilaceae</taxon>
        <taxon>Geodermatophilus</taxon>
    </lineage>
</organism>
<dbReference type="AlphaFoldDB" id="A0A317QH44"/>
<dbReference type="InterPro" id="IPR007351">
    <property type="entry name" value="YjbR"/>
</dbReference>
<dbReference type="RefSeq" id="WP_211307900.1">
    <property type="nucleotide sequence ID" value="NZ_QGTX01000001.1"/>
</dbReference>
<name>A0A317QH44_9ACTN</name>
<dbReference type="GO" id="GO:0003677">
    <property type="term" value="F:DNA binding"/>
    <property type="evidence" value="ECO:0007669"/>
    <property type="project" value="UniProtKB-KW"/>
</dbReference>
<dbReference type="PANTHER" id="PTHR35145">
    <property type="entry name" value="CYTOPLASMIC PROTEIN-RELATED"/>
    <property type="match status" value="1"/>
</dbReference>
<evidence type="ECO:0000313" key="2">
    <source>
        <dbReference type="Proteomes" id="UP000246661"/>
    </source>
</evidence>
<keyword evidence="1" id="KW-0238">DNA-binding</keyword>
<accession>A0A317QH44</accession>
<dbReference type="Proteomes" id="UP000246661">
    <property type="component" value="Unassembled WGS sequence"/>
</dbReference>
<dbReference type="InterPro" id="IPR038056">
    <property type="entry name" value="YjbR-like_sf"/>
</dbReference>
<sequence>MDGAELLELAMRTAAGLPAVTHEHPFGPEYEVFKVVGKVFLLVTEAPGEAVVTLKCEPEHGTALQQRYAEVVPGRYLDKRHWSSIRAGGAVTRELVDELVRNSYELVVAGLPRARRPTGARPSSGGPGEG</sequence>
<comment type="caution">
    <text evidence="1">The sequence shown here is derived from an EMBL/GenBank/DDBJ whole genome shotgun (WGS) entry which is preliminary data.</text>
</comment>
<dbReference type="Pfam" id="PF04237">
    <property type="entry name" value="YjbR"/>
    <property type="match status" value="1"/>
</dbReference>
<evidence type="ECO:0000313" key="1">
    <source>
        <dbReference type="EMBL" id="PWW22389.1"/>
    </source>
</evidence>
<dbReference type="SUPFAM" id="SSF142906">
    <property type="entry name" value="YjbR-like"/>
    <property type="match status" value="1"/>
</dbReference>
<keyword evidence="2" id="KW-1185">Reference proteome</keyword>